<evidence type="ECO:0000313" key="2">
    <source>
        <dbReference type="EMBL" id="RDX94749.1"/>
    </source>
</evidence>
<reference evidence="2" key="1">
    <citation type="submission" date="2018-05" db="EMBL/GenBank/DDBJ databases">
        <title>Draft genome of Mucuna pruriens seed.</title>
        <authorList>
            <person name="Nnadi N.E."/>
            <person name="Vos R."/>
            <person name="Hasami M.H."/>
            <person name="Devisetty U.K."/>
            <person name="Aguiy J.C."/>
        </authorList>
    </citation>
    <scope>NUCLEOTIDE SEQUENCE [LARGE SCALE GENOMIC DNA]</scope>
    <source>
        <strain evidence="2">JCA_2017</strain>
    </source>
</reference>
<evidence type="ECO:0000313" key="3">
    <source>
        <dbReference type="Proteomes" id="UP000257109"/>
    </source>
</evidence>
<protein>
    <recommendedName>
        <fullName evidence="1">DUF8040 domain-containing protein</fullName>
    </recommendedName>
</protein>
<evidence type="ECO:0000259" key="1">
    <source>
        <dbReference type="Pfam" id="PF26138"/>
    </source>
</evidence>
<gene>
    <name evidence="2" type="ORF">CR513_22842</name>
</gene>
<dbReference type="AlphaFoldDB" id="A0A371GW74"/>
<sequence length="83" mass="9862">MDPKTFTQLCEKLRSIDKVKDSTRATIEEQVAKFLHIIGHNVPRTNTPRFHERKDYSTQNVFVTFNFDMKFTYIFTCMGRNNI</sequence>
<accession>A0A371GW74</accession>
<name>A0A371GW74_MUCPR</name>
<feature type="domain" description="DUF8040" evidence="1">
    <location>
        <begin position="1"/>
        <end position="51"/>
    </location>
</feature>
<dbReference type="EMBL" id="QJKJ01004295">
    <property type="protein sequence ID" value="RDX94749.1"/>
    <property type="molecule type" value="Genomic_DNA"/>
</dbReference>
<comment type="caution">
    <text evidence="2">The sequence shown here is derived from an EMBL/GenBank/DDBJ whole genome shotgun (WGS) entry which is preliminary data.</text>
</comment>
<dbReference type="OrthoDB" id="1851308at2759"/>
<organism evidence="2 3">
    <name type="scientific">Mucuna pruriens</name>
    <name type="common">Velvet bean</name>
    <name type="synonym">Dolichos pruriens</name>
    <dbReference type="NCBI Taxonomy" id="157652"/>
    <lineage>
        <taxon>Eukaryota</taxon>
        <taxon>Viridiplantae</taxon>
        <taxon>Streptophyta</taxon>
        <taxon>Embryophyta</taxon>
        <taxon>Tracheophyta</taxon>
        <taxon>Spermatophyta</taxon>
        <taxon>Magnoliopsida</taxon>
        <taxon>eudicotyledons</taxon>
        <taxon>Gunneridae</taxon>
        <taxon>Pentapetalae</taxon>
        <taxon>rosids</taxon>
        <taxon>fabids</taxon>
        <taxon>Fabales</taxon>
        <taxon>Fabaceae</taxon>
        <taxon>Papilionoideae</taxon>
        <taxon>50 kb inversion clade</taxon>
        <taxon>NPAAA clade</taxon>
        <taxon>indigoferoid/millettioid clade</taxon>
        <taxon>Phaseoleae</taxon>
        <taxon>Mucuna</taxon>
    </lineage>
</organism>
<keyword evidence="3" id="KW-1185">Reference proteome</keyword>
<dbReference type="Pfam" id="PF26138">
    <property type="entry name" value="DUF8040"/>
    <property type="match status" value="1"/>
</dbReference>
<dbReference type="Proteomes" id="UP000257109">
    <property type="component" value="Unassembled WGS sequence"/>
</dbReference>
<dbReference type="InterPro" id="IPR058353">
    <property type="entry name" value="DUF8040"/>
</dbReference>
<proteinExistence type="predicted"/>
<feature type="non-terminal residue" evidence="2">
    <location>
        <position position="1"/>
    </location>
</feature>